<name>A0ABT9W4R1_9BACI</name>
<dbReference type="Pfam" id="PF00266">
    <property type="entry name" value="Aminotran_5"/>
    <property type="match status" value="1"/>
</dbReference>
<reference evidence="9 10" key="1">
    <citation type="submission" date="2023-07" db="EMBL/GenBank/DDBJ databases">
        <title>Genomic Encyclopedia of Type Strains, Phase IV (KMG-IV): sequencing the most valuable type-strain genomes for metagenomic binning, comparative biology and taxonomic classification.</title>
        <authorList>
            <person name="Goeker M."/>
        </authorList>
    </citation>
    <scope>NUCLEOTIDE SEQUENCE [LARGE SCALE GENOMIC DNA]</scope>
    <source>
        <strain evidence="9 10">DSM 12751</strain>
    </source>
</reference>
<keyword evidence="6" id="KW-0411">Iron-sulfur</keyword>
<organism evidence="9 10">
    <name type="scientific">Caldalkalibacillus horti</name>
    <dbReference type="NCBI Taxonomy" id="77523"/>
    <lineage>
        <taxon>Bacteria</taxon>
        <taxon>Bacillati</taxon>
        <taxon>Bacillota</taxon>
        <taxon>Bacilli</taxon>
        <taxon>Bacillales</taxon>
        <taxon>Bacillaceae</taxon>
        <taxon>Caldalkalibacillus</taxon>
    </lineage>
</organism>
<evidence type="ECO:0000256" key="3">
    <source>
        <dbReference type="ARBA" id="ARBA00022723"/>
    </source>
</evidence>
<protein>
    <submittedName>
        <fullName evidence="9">Cysteine desulfurase</fullName>
        <ecNumber evidence="9">2.8.1.7</ecNumber>
    </submittedName>
</protein>
<evidence type="ECO:0000259" key="8">
    <source>
        <dbReference type="Pfam" id="PF00266"/>
    </source>
</evidence>
<dbReference type="InterPro" id="IPR020578">
    <property type="entry name" value="Aminotrans_V_PyrdxlP_BS"/>
</dbReference>
<dbReference type="PANTHER" id="PTHR11601:SF50">
    <property type="entry name" value="CYSTEINE DESULFURASE ISCS 2-RELATED"/>
    <property type="match status" value="1"/>
</dbReference>
<accession>A0ABT9W4R1</accession>
<dbReference type="EC" id="2.8.1.7" evidence="9"/>
<evidence type="ECO:0000313" key="9">
    <source>
        <dbReference type="EMBL" id="MDQ0168110.1"/>
    </source>
</evidence>
<keyword evidence="4" id="KW-0663">Pyridoxal phosphate</keyword>
<evidence type="ECO:0000256" key="5">
    <source>
        <dbReference type="ARBA" id="ARBA00023004"/>
    </source>
</evidence>
<dbReference type="InterPro" id="IPR000192">
    <property type="entry name" value="Aminotrans_V_dom"/>
</dbReference>
<gene>
    <name evidence="9" type="ORF">J2S11_004062</name>
</gene>
<sequence length="385" mass="42763">MNVYFDNSATTKPSREVLSSFFHVQEQFYGNPSSLHHLGVEAEKLMEKSRAVCAEQLGVKGSELIFTSGGTESNNLALKGIALGYKHRGKHIITTQVEHPSVYDACKDLEATFGFEVTYLPVDQYGVVSVDELEKSIRQDTILVSIMHVNNELGSIQPIQQIGDILKEYPSIFFHVDQVQGIGKVPLSIKRASIDLLTLSGHKLHAPKGIGLLYVNERIKQFYSLFHGGSQQSNKRAGTENVAGAVAFAKALRLALEEEGEVVKHLSFLKQECLKGLQELEGVVSLTQINECFAPHIINVAFLGIKPEVLVHTLEEQGIYVSTKSACSSKSDLPSRILLATGLKEEVTKYALRISFSKDNTLEEVTYFNQKIKEIIPYYHKILKV</sequence>
<dbReference type="Gene3D" id="3.90.1150.10">
    <property type="entry name" value="Aspartate Aminotransferase, domain 1"/>
    <property type="match status" value="1"/>
</dbReference>
<evidence type="ECO:0000256" key="6">
    <source>
        <dbReference type="ARBA" id="ARBA00023014"/>
    </source>
</evidence>
<evidence type="ECO:0000313" key="10">
    <source>
        <dbReference type="Proteomes" id="UP001235840"/>
    </source>
</evidence>
<dbReference type="EMBL" id="JAUSTY010000024">
    <property type="protein sequence ID" value="MDQ0168110.1"/>
    <property type="molecule type" value="Genomic_DNA"/>
</dbReference>
<dbReference type="PIRSF" id="PIRSF005572">
    <property type="entry name" value="NifS"/>
    <property type="match status" value="1"/>
</dbReference>
<dbReference type="Proteomes" id="UP001235840">
    <property type="component" value="Unassembled WGS sequence"/>
</dbReference>
<dbReference type="InterPro" id="IPR015421">
    <property type="entry name" value="PyrdxlP-dep_Trfase_major"/>
</dbReference>
<comment type="similarity">
    <text evidence="2">Belongs to the class-V pyridoxal-phosphate-dependent aminotransferase family. NifS/IscS subfamily.</text>
</comment>
<dbReference type="PROSITE" id="PS00595">
    <property type="entry name" value="AA_TRANSFER_CLASS_5"/>
    <property type="match status" value="1"/>
</dbReference>
<keyword evidence="5" id="KW-0408">Iron</keyword>
<dbReference type="GO" id="GO:0031071">
    <property type="term" value="F:cysteine desulfurase activity"/>
    <property type="evidence" value="ECO:0007669"/>
    <property type="project" value="UniProtKB-EC"/>
</dbReference>
<dbReference type="Gene3D" id="3.40.640.10">
    <property type="entry name" value="Type I PLP-dependent aspartate aminotransferase-like (Major domain)"/>
    <property type="match status" value="1"/>
</dbReference>
<dbReference type="InterPro" id="IPR016454">
    <property type="entry name" value="Cysteine_dSase"/>
</dbReference>
<proteinExistence type="inferred from homology"/>
<keyword evidence="10" id="KW-1185">Reference proteome</keyword>
<evidence type="ECO:0000256" key="2">
    <source>
        <dbReference type="ARBA" id="ARBA00006490"/>
    </source>
</evidence>
<evidence type="ECO:0000256" key="4">
    <source>
        <dbReference type="ARBA" id="ARBA00022898"/>
    </source>
</evidence>
<comment type="caution">
    <text evidence="9">The sequence shown here is derived from an EMBL/GenBank/DDBJ whole genome shotgun (WGS) entry which is preliminary data.</text>
</comment>
<dbReference type="PANTHER" id="PTHR11601">
    <property type="entry name" value="CYSTEINE DESULFURYLASE FAMILY MEMBER"/>
    <property type="match status" value="1"/>
</dbReference>
<comment type="cofactor">
    <cofactor evidence="1 7">
        <name>pyridoxal 5'-phosphate</name>
        <dbReference type="ChEBI" id="CHEBI:597326"/>
    </cofactor>
</comment>
<evidence type="ECO:0000256" key="1">
    <source>
        <dbReference type="ARBA" id="ARBA00001933"/>
    </source>
</evidence>
<keyword evidence="3" id="KW-0479">Metal-binding</keyword>
<feature type="domain" description="Aminotransferase class V" evidence="8">
    <location>
        <begin position="3"/>
        <end position="368"/>
    </location>
</feature>
<dbReference type="InterPro" id="IPR015424">
    <property type="entry name" value="PyrdxlP-dep_Trfase"/>
</dbReference>
<dbReference type="InterPro" id="IPR015422">
    <property type="entry name" value="PyrdxlP-dep_Trfase_small"/>
</dbReference>
<evidence type="ECO:0000256" key="7">
    <source>
        <dbReference type="RuleBase" id="RU004504"/>
    </source>
</evidence>
<dbReference type="Gene3D" id="1.10.260.50">
    <property type="match status" value="1"/>
</dbReference>
<dbReference type="SUPFAM" id="SSF53383">
    <property type="entry name" value="PLP-dependent transferases"/>
    <property type="match status" value="1"/>
</dbReference>
<keyword evidence="9" id="KW-0808">Transferase</keyword>
<dbReference type="RefSeq" id="WP_307397601.1">
    <property type="nucleotide sequence ID" value="NZ_BAAADK010000047.1"/>
</dbReference>